<accession>A0ABR4NVY4</accession>
<evidence type="ECO:0000259" key="6">
    <source>
        <dbReference type="PROSITE" id="PS50199"/>
    </source>
</evidence>
<dbReference type="Proteomes" id="UP001623330">
    <property type="component" value="Unassembled WGS sequence"/>
</dbReference>
<feature type="domain" description="RanBP2-type" evidence="6">
    <location>
        <begin position="357"/>
        <end position="386"/>
    </location>
</feature>
<proteinExistence type="predicted"/>
<keyword evidence="1" id="KW-0479">Metal-binding</keyword>
<dbReference type="InterPro" id="IPR001876">
    <property type="entry name" value="Znf_RanBP2"/>
</dbReference>
<dbReference type="InterPro" id="IPR036397">
    <property type="entry name" value="RNaseH_sf"/>
</dbReference>
<evidence type="ECO:0000256" key="1">
    <source>
        <dbReference type="ARBA" id="ARBA00022723"/>
    </source>
</evidence>
<organism evidence="7 8">
    <name type="scientific">Nakaseomyces bracarensis</name>
    <dbReference type="NCBI Taxonomy" id="273131"/>
    <lineage>
        <taxon>Eukaryota</taxon>
        <taxon>Fungi</taxon>
        <taxon>Dikarya</taxon>
        <taxon>Ascomycota</taxon>
        <taxon>Saccharomycotina</taxon>
        <taxon>Saccharomycetes</taxon>
        <taxon>Saccharomycetales</taxon>
        <taxon>Saccharomycetaceae</taxon>
        <taxon>Nakaseomyces</taxon>
    </lineage>
</organism>
<keyword evidence="8" id="KW-1185">Reference proteome</keyword>
<evidence type="ECO:0000313" key="7">
    <source>
        <dbReference type="EMBL" id="KAL3232873.1"/>
    </source>
</evidence>
<keyword evidence="3" id="KW-0862">Zinc</keyword>
<dbReference type="SUPFAM" id="SSF90209">
    <property type="entry name" value="Ran binding protein zinc finger-like"/>
    <property type="match status" value="2"/>
</dbReference>
<dbReference type="Pfam" id="PF00641">
    <property type="entry name" value="Zn_ribbon_RanBP"/>
    <property type="match status" value="2"/>
</dbReference>
<dbReference type="SUPFAM" id="SSF54928">
    <property type="entry name" value="RNA-binding domain, RBD"/>
    <property type="match status" value="1"/>
</dbReference>
<dbReference type="EMBL" id="JBEVYD010000005">
    <property type="protein sequence ID" value="KAL3232873.1"/>
    <property type="molecule type" value="Genomic_DNA"/>
</dbReference>
<dbReference type="PANTHER" id="PTHR23111">
    <property type="entry name" value="ZINC FINGER PROTEIN"/>
    <property type="match status" value="1"/>
</dbReference>
<gene>
    <name evidence="7" type="ORF">RNJ44_04789</name>
</gene>
<evidence type="ECO:0000313" key="8">
    <source>
        <dbReference type="Proteomes" id="UP001623330"/>
    </source>
</evidence>
<evidence type="ECO:0000256" key="3">
    <source>
        <dbReference type="ARBA" id="ARBA00022833"/>
    </source>
</evidence>
<dbReference type="Gene3D" id="4.10.1060.10">
    <property type="entry name" value="Zinc finger, RanBP2-type"/>
    <property type="match status" value="2"/>
</dbReference>
<reference evidence="7 8" key="1">
    <citation type="submission" date="2024-05" db="EMBL/GenBank/DDBJ databases">
        <title>Long read based assembly of the Candida bracarensis genome reveals expanded adhesin content.</title>
        <authorList>
            <person name="Marcet-Houben M."/>
            <person name="Ksiezopolska E."/>
            <person name="Gabaldon T."/>
        </authorList>
    </citation>
    <scope>NUCLEOTIDE SEQUENCE [LARGE SCALE GENOMIC DNA]</scope>
    <source>
        <strain evidence="7 8">CBM6</strain>
    </source>
</reference>
<feature type="domain" description="RanBP2-type" evidence="6">
    <location>
        <begin position="550"/>
        <end position="579"/>
    </location>
</feature>
<name>A0ABR4NVY4_9SACH</name>
<sequence>MHYVILEIKTKGEDVHDLALSEFGYQIIDSETLVPCIDPTIFELSDDDVSLKDAIKKLIADIEENCEKKENIVDSEHPNEGAKNFVFCTLNSNWDIRVNLIHAAQKENIDLPSYLIHPVIFDLRKEFSLWLINHPQNKESEQMNEVDTELQSRPKSTNNNDDEHLALIINSLKITTEYNKLIEDINDASFSTNLTRIILIALHENCTSEEDELTILTRPYDLELDYRNFLEEGSKVVYINNIPAETTQNDLENWFNTYNLKPIGCWTLRNFSDGIFLKSQKNSNSVASDNIIGFIIFQSHDDARLSVNENAQIFRVSNSKNNKTSEELIEIQPSSIKLLEKVQDNLVPFPQNKNKPRPGDWNCPSCGFSNFQRRTACFRCSFPIPNSVSGNLNKYSNPPVNNNSNLAKGYGNLYNRPSSPQLNWNKGSLHQNYQLNQQQQKQQQQLQHLQQVQQTYQMYAANRASNNIAHSPLSNTYRYNFNGSMNNANTYTSNSYNKLNQGVSNNAVAYGNLSNVQNMYNSNTNMGIANSNTNNNNVNTIHTGSNVPFRAGDWKCISCFYHNFAKNIVCLRCGGPKSLNETKQNQAISEKHLNNGDQMVSTTNKTNTAIVGDNSQIAVQYGLNAAYPYLNASSGNFNDISADKIKDRQEVRVSNL</sequence>
<keyword evidence="2 4" id="KW-0863">Zinc-finger</keyword>
<dbReference type="InterPro" id="IPR036443">
    <property type="entry name" value="Znf_RanBP2_sf"/>
</dbReference>
<dbReference type="InterPro" id="IPR012677">
    <property type="entry name" value="Nucleotide-bd_a/b_plait_sf"/>
</dbReference>
<evidence type="ECO:0000256" key="5">
    <source>
        <dbReference type="SAM" id="MobiDB-lite"/>
    </source>
</evidence>
<protein>
    <submittedName>
        <fullName evidence="7">RNA-binding protein involved in heterochromatin assembly</fullName>
    </submittedName>
</protein>
<dbReference type="SMART" id="SM00547">
    <property type="entry name" value="ZnF_RBZ"/>
    <property type="match status" value="2"/>
</dbReference>
<dbReference type="InterPro" id="IPR035979">
    <property type="entry name" value="RBD_domain_sf"/>
</dbReference>
<dbReference type="Gene3D" id="3.30.420.10">
    <property type="entry name" value="Ribonuclease H-like superfamily/Ribonuclease H"/>
    <property type="match status" value="1"/>
</dbReference>
<feature type="compositionally biased region" description="Polar residues" evidence="5">
    <location>
        <begin position="149"/>
        <end position="159"/>
    </location>
</feature>
<evidence type="ECO:0000256" key="4">
    <source>
        <dbReference type="PROSITE-ProRule" id="PRU00322"/>
    </source>
</evidence>
<evidence type="ECO:0000256" key="2">
    <source>
        <dbReference type="ARBA" id="ARBA00022771"/>
    </source>
</evidence>
<comment type="caution">
    <text evidence="7">The sequence shown here is derived from an EMBL/GenBank/DDBJ whole genome shotgun (WGS) entry which is preliminary data.</text>
</comment>
<dbReference type="PROSITE" id="PS50199">
    <property type="entry name" value="ZF_RANBP2_2"/>
    <property type="match status" value="2"/>
</dbReference>
<dbReference type="Gene3D" id="3.30.70.330">
    <property type="match status" value="1"/>
</dbReference>
<dbReference type="PANTHER" id="PTHR23111:SF40">
    <property type="entry name" value="RNA-BINDING PROTEIN INVOLVED IN HETEROCHROMATIN ASSEMBLY-RELATED"/>
    <property type="match status" value="1"/>
</dbReference>
<feature type="region of interest" description="Disordered" evidence="5">
    <location>
        <begin position="138"/>
        <end position="159"/>
    </location>
</feature>
<dbReference type="PROSITE" id="PS01358">
    <property type="entry name" value="ZF_RANBP2_1"/>
    <property type="match status" value="2"/>
</dbReference>